<keyword evidence="3" id="KW-1185">Reference proteome</keyword>
<evidence type="ECO:0000313" key="2">
    <source>
        <dbReference type="EMBL" id="KAK4175804.1"/>
    </source>
</evidence>
<feature type="domain" description="DUF6604" evidence="1">
    <location>
        <begin position="3"/>
        <end position="58"/>
    </location>
</feature>
<protein>
    <recommendedName>
        <fullName evidence="1">DUF6604 domain-containing protein</fullName>
    </recommendedName>
</protein>
<dbReference type="EMBL" id="MU866219">
    <property type="protein sequence ID" value="KAK4175804.1"/>
    <property type="molecule type" value="Genomic_DNA"/>
</dbReference>
<proteinExistence type="predicted"/>
<dbReference type="Proteomes" id="UP001302321">
    <property type="component" value="Unassembled WGS sequence"/>
</dbReference>
<dbReference type="Pfam" id="PF20253">
    <property type="entry name" value="DUF6604"/>
    <property type="match status" value="1"/>
</dbReference>
<comment type="caution">
    <text evidence="2">The sequence shown here is derived from an EMBL/GenBank/DDBJ whole genome shotgun (WGS) entry which is preliminary data.</text>
</comment>
<name>A0AAN6W5J5_9PEZI</name>
<sequence length="92" mass="10506">FSDVLVAYMLMHSDLKKIQGRITWIWSRYLDVSEFATAAVATNTALDLARNLIDDVLPAFKHHSITSLMNEFYLPYCLRQGFTAEQALVSNH</sequence>
<feature type="non-terminal residue" evidence="2">
    <location>
        <position position="92"/>
    </location>
</feature>
<dbReference type="AlphaFoldDB" id="A0AAN6W5J5"/>
<accession>A0AAN6W5J5</accession>
<reference evidence="2" key="2">
    <citation type="submission" date="2023-05" db="EMBL/GenBank/DDBJ databases">
        <authorList>
            <consortium name="Lawrence Berkeley National Laboratory"/>
            <person name="Steindorff A."/>
            <person name="Hensen N."/>
            <person name="Bonometti L."/>
            <person name="Westerberg I."/>
            <person name="Brannstrom I.O."/>
            <person name="Guillou S."/>
            <person name="Cros-Aarteil S."/>
            <person name="Calhoun S."/>
            <person name="Haridas S."/>
            <person name="Kuo A."/>
            <person name="Mondo S."/>
            <person name="Pangilinan J."/>
            <person name="Riley R."/>
            <person name="Labutti K."/>
            <person name="Andreopoulos B."/>
            <person name="Lipzen A."/>
            <person name="Chen C."/>
            <person name="Yanf M."/>
            <person name="Daum C."/>
            <person name="Ng V."/>
            <person name="Clum A."/>
            <person name="Ohm R."/>
            <person name="Martin F."/>
            <person name="Silar P."/>
            <person name="Natvig D."/>
            <person name="Lalanne C."/>
            <person name="Gautier V."/>
            <person name="Ament-Velasquez S.L."/>
            <person name="Kruys A."/>
            <person name="Hutchinson M.I."/>
            <person name="Powell A.J."/>
            <person name="Barry K."/>
            <person name="Miller A.N."/>
            <person name="Grigoriev I.V."/>
            <person name="Debuchy R."/>
            <person name="Gladieux P."/>
            <person name="Thoren M.H."/>
            <person name="Johannesson H."/>
        </authorList>
    </citation>
    <scope>NUCLEOTIDE SEQUENCE</scope>
    <source>
        <strain evidence="2">CBS 892.96</strain>
    </source>
</reference>
<evidence type="ECO:0000259" key="1">
    <source>
        <dbReference type="Pfam" id="PF20253"/>
    </source>
</evidence>
<evidence type="ECO:0000313" key="3">
    <source>
        <dbReference type="Proteomes" id="UP001302321"/>
    </source>
</evidence>
<organism evidence="2 3">
    <name type="scientific">Triangularia setosa</name>
    <dbReference type="NCBI Taxonomy" id="2587417"/>
    <lineage>
        <taxon>Eukaryota</taxon>
        <taxon>Fungi</taxon>
        <taxon>Dikarya</taxon>
        <taxon>Ascomycota</taxon>
        <taxon>Pezizomycotina</taxon>
        <taxon>Sordariomycetes</taxon>
        <taxon>Sordariomycetidae</taxon>
        <taxon>Sordariales</taxon>
        <taxon>Podosporaceae</taxon>
        <taxon>Triangularia</taxon>
    </lineage>
</organism>
<feature type="non-terminal residue" evidence="2">
    <location>
        <position position="1"/>
    </location>
</feature>
<gene>
    <name evidence="2" type="ORF">QBC36DRAFT_170554</name>
</gene>
<dbReference type="InterPro" id="IPR046539">
    <property type="entry name" value="DUF6604"/>
</dbReference>
<reference evidence="2" key="1">
    <citation type="journal article" date="2023" name="Mol. Phylogenet. Evol.">
        <title>Genome-scale phylogeny and comparative genomics of the fungal order Sordariales.</title>
        <authorList>
            <person name="Hensen N."/>
            <person name="Bonometti L."/>
            <person name="Westerberg I."/>
            <person name="Brannstrom I.O."/>
            <person name="Guillou S."/>
            <person name="Cros-Aarteil S."/>
            <person name="Calhoun S."/>
            <person name="Haridas S."/>
            <person name="Kuo A."/>
            <person name="Mondo S."/>
            <person name="Pangilinan J."/>
            <person name="Riley R."/>
            <person name="LaButti K."/>
            <person name="Andreopoulos B."/>
            <person name="Lipzen A."/>
            <person name="Chen C."/>
            <person name="Yan M."/>
            <person name="Daum C."/>
            <person name="Ng V."/>
            <person name="Clum A."/>
            <person name="Steindorff A."/>
            <person name="Ohm R.A."/>
            <person name="Martin F."/>
            <person name="Silar P."/>
            <person name="Natvig D.O."/>
            <person name="Lalanne C."/>
            <person name="Gautier V."/>
            <person name="Ament-Velasquez S.L."/>
            <person name="Kruys A."/>
            <person name="Hutchinson M.I."/>
            <person name="Powell A.J."/>
            <person name="Barry K."/>
            <person name="Miller A.N."/>
            <person name="Grigoriev I.V."/>
            <person name="Debuchy R."/>
            <person name="Gladieux P."/>
            <person name="Hiltunen Thoren M."/>
            <person name="Johannesson H."/>
        </authorList>
    </citation>
    <scope>NUCLEOTIDE SEQUENCE</scope>
    <source>
        <strain evidence="2">CBS 892.96</strain>
    </source>
</reference>